<organism evidence="2 3">
    <name type="scientific">Dorcoceras hygrometricum</name>
    <dbReference type="NCBI Taxonomy" id="472368"/>
    <lineage>
        <taxon>Eukaryota</taxon>
        <taxon>Viridiplantae</taxon>
        <taxon>Streptophyta</taxon>
        <taxon>Embryophyta</taxon>
        <taxon>Tracheophyta</taxon>
        <taxon>Spermatophyta</taxon>
        <taxon>Magnoliopsida</taxon>
        <taxon>eudicotyledons</taxon>
        <taxon>Gunneridae</taxon>
        <taxon>Pentapetalae</taxon>
        <taxon>asterids</taxon>
        <taxon>lamiids</taxon>
        <taxon>Lamiales</taxon>
        <taxon>Gesneriaceae</taxon>
        <taxon>Didymocarpoideae</taxon>
        <taxon>Trichosporeae</taxon>
        <taxon>Loxocarpinae</taxon>
        <taxon>Dorcoceras</taxon>
    </lineage>
</organism>
<reference evidence="2 3" key="1">
    <citation type="journal article" date="2015" name="Proc. Natl. Acad. Sci. U.S.A.">
        <title>The resurrection genome of Boea hygrometrica: A blueprint for survival of dehydration.</title>
        <authorList>
            <person name="Xiao L."/>
            <person name="Yang G."/>
            <person name="Zhang L."/>
            <person name="Yang X."/>
            <person name="Zhao S."/>
            <person name="Ji Z."/>
            <person name="Zhou Q."/>
            <person name="Hu M."/>
            <person name="Wang Y."/>
            <person name="Chen M."/>
            <person name="Xu Y."/>
            <person name="Jin H."/>
            <person name="Xiao X."/>
            <person name="Hu G."/>
            <person name="Bao F."/>
            <person name="Hu Y."/>
            <person name="Wan P."/>
            <person name="Li L."/>
            <person name="Deng X."/>
            <person name="Kuang T."/>
            <person name="Xiang C."/>
            <person name="Zhu J.K."/>
            <person name="Oliver M.J."/>
            <person name="He Y."/>
        </authorList>
    </citation>
    <scope>NUCLEOTIDE SEQUENCE [LARGE SCALE GENOMIC DNA]</scope>
    <source>
        <strain evidence="3">cv. XS01</strain>
    </source>
</reference>
<sequence length="141" mass="16296">MVNFCRVESPSSWLYGLVLTTRNIIETLHDESPHFDSFTDSVRVIKCRDWALSVIPRRSWGDVARRFTMVRWIDQKMCFLIHNELEKENTQQKLFSKISPSPPLPPPAAPPSSPPPFNFAAIVPTRRFFSRKLHWGSSALQ</sequence>
<keyword evidence="3" id="KW-1185">Reference proteome</keyword>
<dbReference type="AlphaFoldDB" id="A0A2Z7CTC5"/>
<dbReference type="EMBL" id="KQ992999">
    <property type="protein sequence ID" value="KZV49635.1"/>
    <property type="molecule type" value="Genomic_DNA"/>
</dbReference>
<proteinExistence type="predicted"/>
<dbReference type="OrthoDB" id="3934549at2759"/>
<name>A0A2Z7CTC5_9LAMI</name>
<accession>A0A2Z7CTC5</accession>
<gene>
    <name evidence="2" type="ORF">F511_08956</name>
</gene>
<feature type="compositionally biased region" description="Pro residues" evidence="1">
    <location>
        <begin position="100"/>
        <end position="116"/>
    </location>
</feature>
<feature type="region of interest" description="Disordered" evidence="1">
    <location>
        <begin position="91"/>
        <end position="116"/>
    </location>
</feature>
<evidence type="ECO:0000313" key="2">
    <source>
        <dbReference type="EMBL" id="KZV49635.1"/>
    </source>
</evidence>
<evidence type="ECO:0000256" key="1">
    <source>
        <dbReference type="SAM" id="MobiDB-lite"/>
    </source>
</evidence>
<dbReference type="Proteomes" id="UP000250235">
    <property type="component" value="Unassembled WGS sequence"/>
</dbReference>
<evidence type="ECO:0000313" key="3">
    <source>
        <dbReference type="Proteomes" id="UP000250235"/>
    </source>
</evidence>
<protein>
    <submittedName>
        <fullName evidence="2">Uncharacterized protein</fullName>
    </submittedName>
</protein>